<proteinExistence type="predicted"/>
<organism evidence="2 3">
    <name type="scientific">Ceratitis capitata</name>
    <name type="common">Mediterranean fruit fly</name>
    <name type="synonym">Tephritis capitata</name>
    <dbReference type="NCBI Taxonomy" id="7213"/>
    <lineage>
        <taxon>Eukaryota</taxon>
        <taxon>Metazoa</taxon>
        <taxon>Ecdysozoa</taxon>
        <taxon>Arthropoda</taxon>
        <taxon>Hexapoda</taxon>
        <taxon>Insecta</taxon>
        <taxon>Pterygota</taxon>
        <taxon>Neoptera</taxon>
        <taxon>Endopterygota</taxon>
        <taxon>Diptera</taxon>
        <taxon>Brachycera</taxon>
        <taxon>Muscomorpha</taxon>
        <taxon>Tephritoidea</taxon>
        <taxon>Tephritidae</taxon>
        <taxon>Ceratitis</taxon>
        <taxon>Ceratitis</taxon>
    </lineage>
</organism>
<dbReference type="AlphaFoldDB" id="A0A811UB74"/>
<name>A0A811UB74_CERCA</name>
<keyword evidence="3" id="KW-1185">Reference proteome</keyword>
<dbReference type="Proteomes" id="UP000606786">
    <property type="component" value="Unassembled WGS sequence"/>
</dbReference>
<gene>
    <name evidence="2" type="ORF">CCAP1982_LOCUS4044</name>
</gene>
<accession>A0A811UB74</accession>
<comment type="caution">
    <text evidence="2">The sequence shown here is derived from an EMBL/GenBank/DDBJ whole genome shotgun (WGS) entry which is preliminary data.</text>
</comment>
<evidence type="ECO:0000313" key="2">
    <source>
        <dbReference type="EMBL" id="CAD6995326.1"/>
    </source>
</evidence>
<evidence type="ECO:0000256" key="1">
    <source>
        <dbReference type="ARBA" id="ARBA00004123"/>
    </source>
</evidence>
<dbReference type="InterPro" id="IPR009057">
    <property type="entry name" value="Homeodomain-like_sf"/>
</dbReference>
<evidence type="ECO:0000313" key="3">
    <source>
        <dbReference type="Proteomes" id="UP000606786"/>
    </source>
</evidence>
<dbReference type="Gene3D" id="1.10.10.60">
    <property type="entry name" value="Homeodomain-like"/>
    <property type="match status" value="1"/>
</dbReference>
<dbReference type="SUPFAM" id="SSF46689">
    <property type="entry name" value="Homeodomain-like"/>
    <property type="match status" value="1"/>
</dbReference>
<protein>
    <submittedName>
        <fullName evidence="2">(Mediterranean fruit fly) hypothetical protein</fullName>
    </submittedName>
</protein>
<sequence>MHVTDNTSSIRRKKLRTCTFEDTDEVMLQWVFAARGRNLYGPKLREKVKQFAEALGHGEDKASVDWFENLKIVTALFKKHCVLKVLPPTSELELNG</sequence>
<dbReference type="EMBL" id="CAJHJT010000001">
    <property type="protein sequence ID" value="CAD6995326.1"/>
    <property type="molecule type" value="Genomic_DNA"/>
</dbReference>
<reference evidence="2" key="1">
    <citation type="submission" date="2020-11" db="EMBL/GenBank/DDBJ databases">
        <authorList>
            <person name="Whitehead M."/>
        </authorList>
    </citation>
    <scope>NUCLEOTIDE SEQUENCE</scope>
    <source>
        <strain evidence="2">EGII</strain>
    </source>
</reference>
<comment type="subcellular location">
    <subcellularLocation>
        <location evidence="1">Nucleus</location>
    </subcellularLocation>
</comment>
<dbReference type="GO" id="GO:0005634">
    <property type="term" value="C:nucleus"/>
    <property type="evidence" value="ECO:0007669"/>
    <property type="project" value="UniProtKB-SubCell"/>
</dbReference>